<organism evidence="10 11">
    <name type="scientific">Canna indica</name>
    <name type="common">Indian-shot</name>
    <dbReference type="NCBI Taxonomy" id="4628"/>
    <lineage>
        <taxon>Eukaryota</taxon>
        <taxon>Viridiplantae</taxon>
        <taxon>Streptophyta</taxon>
        <taxon>Embryophyta</taxon>
        <taxon>Tracheophyta</taxon>
        <taxon>Spermatophyta</taxon>
        <taxon>Magnoliopsida</taxon>
        <taxon>Liliopsida</taxon>
        <taxon>Zingiberales</taxon>
        <taxon>Cannaceae</taxon>
        <taxon>Canna</taxon>
    </lineage>
</organism>
<name>A0AAQ3KX59_9LILI</name>
<evidence type="ECO:0000256" key="2">
    <source>
        <dbReference type="ARBA" id="ARBA00007727"/>
    </source>
</evidence>
<dbReference type="Pfam" id="PF13839">
    <property type="entry name" value="PC-Esterase"/>
    <property type="match status" value="1"/>
</dbReference>
<dbReference type="InterPro" id="IPR025846">
    <property type="entry name" value="TBL_N"/>
</dbReference>
<keyword evidence="4" id="KW-0735">Signal-anchor</keyword>
<keyword evidence="7" id="KW-0472">Membrane</keyword>
<evidence type="ECO:0000256" key="1">
    <source>
        <dbReference type="ARBA" id="ARBA00004323"/>
    </source>
</evidence>
<feature type="domain" description="Trichome birefringence-like C-terminal" evidence="8">
    <location>
        <begin position="151"/>
        <end position="439"/>
    </location>
</feature>
<evidence type="ECO:0000256" key="4">
    <source>
        <dbReference type="ARBA" id="ARBA00022968"/>
    </source>
</evidence>
<feature type="domain" description="Trichome birefringence-like N-terminal" evidence="9">
    <location>
        <begin position="99"/>
        <end position="150"/>
    </location>
</feature>
<dbReference type="InterPro" id="IPR029962">
    <property type="entry name" value="TBL"/>
</dbReference>
<dbReference type="PANTHER" id="PTHR32285">
    <property type="entry name" value="PROTEIN TRICHOME BIREFRINGENCE-LIKE 9-RELATED"/>
    <property type="match status" value="1"/>
</dbReference>
<evidence type="ECO:0000313" key="10">
    <source>
        <dbReference type="EMBL" id="WOL16190.1"/>
    </source>
</evidence>
<dbReference type="GO" id="GO:1990538">
    <property type="term" value="F:xylan O-acetyltransferase activity"/>
    <property type="evidence" value="ECO:0007669"/>
    <property type="project" value="UniProtKB-ARBA"/>
</dbReference>
<dbReference type="InterPro" id="IPR026057">
    <property type="entry name" value="TBL_C"/>
</dbReference>
<keyword evidence="11" id="KW-1185">Reference proteome</keyword>
<evidence type="ECO:0000259" key="9">
    <source>
        <dbReference type="Pfam" id="PF14416"/>
    </source>
</evidence>
<keyword evidence="5" id="KW-1133">Transmembrane helix</keyword>
<dbReference type="Pfam" id="PF14416">
    <property type="entry name" value="PMR5N"/>
    <property type="match status" value="1"/>
</dbReference>
<evidence type="ECO:0000256" key="5">
    <source>
        <dbReference type="ARBA" id="ARBA00022989"/>
    </source>
</evidence>
<dbReference type="GO" id="GO:0000139">
    <property type="term" value="C:Golgi membrane"/>
    <property type="evidence" value="ECO:0007669"/>
    <property type="project" value="UniProtKB-SubCell"/>
</dbReference>
<evidence type="ECO:0008006" key="12">
    <source>
        <dbReference type="Google" id="ProtNLM"/>
    </source>
</evidence>
<reference evidence="10 11" key="1">
    <citation type="submission" date="2023-10" db="EMBL/GenBank/DDBJ databases">
        <title>Chromosome-scale genome assembly provides insights into flower coloration mechanisms of Canna indica.</title>
        <authorList>
            <person name="Li C."/>
        </authorList>
    </citation>
    <scope>NUCLEOTIDE SEQUENCE [LARGE SCALE GENOMIC DNA]</scope>
    <source>
        <tissue evidence="10">Flower</tissue>
    </source>
</reference>
<accession>A0AAQ3KX59</accession>
<dbReference type="PANTHER" id="PTHR32285:SF213">
    <property type="entry name" value="PROTEIN TRICHOME BIREFRINGENCE-LIKE 11"/>
    <property type="match status" value="1"/>
</dbReference>
<evidence type="ECO:0000256" key="6">
    <source>
        <dbReference type="ARBA" id="ARBA00023034"/>
    </source>
</evidence>
<keyword evidence="3" id="KW-0812">Transmembrane</keyword>
<protein>
    <recommendedName>
        <fullName evidence="12">Trichome birefringence-like N-terminal domain-containing protein</fullName>
    </recommendedName>
</protein>
<gene>
    <name evidence="10" type="ORF">Cni_G24972</name>
</gene>
<evidence type="ECO:0000256" key="3">
    <source>
        <dbReference type="ARBA" id="ARBA00022692"/>
    </source>
</evidence>
<comment type="subcellular location">
    <subcellularLocation>
        <location evidence="1">Golgi apparatus membrane</location>
        <topology evidence="1">Single-pass type II membrane protein</topology>
    </subcellularLocation>
</comment>
<dbReference type="EMBL" id="CP136897">
    <property type="protein sequence ID" value="WOL16190.1"/>
    <property type="molecule type" value="Genomic_DNA"/>
</dbReference>
<keyword evidence="6" id="KW-0333">Golgi apparatus</keyword>
<sequence length="463" mass="52973">MAVPDSGSCSHISPQLAVPPVVGTTIVRVERSDALQRLGRWAGNSLEHAGALGAFAFTAALLLLVHFDYYGFVGLAWRSPPLSGGRRVAGATEVSGGICDWFEGKWVWDDKYPMYESDGCPFLDGGFRCTENGRRDRMYTKWRWQPAGCDLPRFDAKKLLAKLTNRRLVFVGDSIGRNQWESMLCLLSSTISNKSSIYEVNGNPITKHKGFLVFKFEDYNCTVEYYRSPYLVPQGRPPAHAPKNVKTTLRLDYLDWTSKRWKDADILVFNTGHWWNNEKTIRTGCYFQEGDHVKMEMTVDNAYQRSIQTLFEWIQKEVNKSNTQVVFRTYAPVHFRHGNWKTGGSCHLETQPDLSPQLSLEPWAQFLKPFKNVPLENYTTTKMVELDLLNVTQMTARRKDGHLSIYYLSPSSPAPLHRQDCSHWCLPGVPDAWNELLYALIMRRESLVHENITTTAITRRKFA</sequence>
<dbReference type="Proteomes" id="UP001327560">
    <property type="component" value="Chromosome 8"/>
</dbReference>
<dbReference type="AlphaFoldDB" id="A0AAQ3KX59"/>
<comment type="similarity">
    <text evidence="2">Belongs to the PC-esterase family. TBL subfamily.</text>
</comment>
<evidence type="ECO:0000313" key="11">
    <source>
        <dbReference type="Proteomes" id="UP001327560"/>
    </source>
</evidence>
<proteinExistence type="inferred from homology"/>
<evidence type="ECO:0000259" key="8">
    <source>
        <dbReference type="Pfam" id="PF13839"/>
    </source>
</evidence>
<evidence type="ECO:0000256" key="7">
    <source>
        <dbReference type="ARBA" id="ARBA00023136"/>
    </source>
</evidence>